<evidence type="ECO:0000313" key="1">
    <source>
        <dbReference type="EMBL" id="KKO75159.1"/>
    </source>
</evidence>
<name>A0A0F9ZBX2_9MICR</name>
<accession>A0A0F9ZBX2</accession>
<dbReference type="RefSeq" id="XP_024330901.1">
    <property type="nucleotide sequence ID" value="XM_024475011.1"/>
</dbReference>
<dbReference type="AlphaFoldDB" id="A0A0F9ZBX2"/>
<dbReference type="EMBL" id="JPQZ01000030">
    <property type="protein sequence ID" value="KKO75159.1"/>
    <property type="molecule type" value="Genomic_DNA"/>
</dbReference>
<organism evidence="1 2">
    <name type="scientific">Vairimorpha ceranae</name>
    <dbReference type="NCBI Taxonomy" id="40302"/>
    <lineage>
        <taxon>Eukaryota</taxon>
        <taxon>Fungi</taxon>
        <taxon>Fungi incertae sedis</taxon>
        <taxon>Microsporidia</taxon>
        <taxon>Nosematidae</taxon>
        <taxon>Vairimorpha</taxon>
    </lineage>
</organism>
<dbReference type="Proteomes" id="UP000034350">
    <property type="component" value="Unassembled WGS sequence"/>
</dbReference>
<dbReference type="GeneID" id="36319942"/>
<dbReference type="VEuPathDB" id="MicrosporidiaDB:AAJ76_3000033000"/>
<gene>
    <name evidence="1" type="ORF">AAJ76_3000033000</name>
</gene>
<dbReference type="OrthoDB" id="2190268at2759"/>
<dbReference type="VEuPathDB" id="MicrosporidiaDB:G9O61_00g016560"/>
<proteinExistence type="predicted"/>
<protein>
    <submittedName>
        <fullName evidence="1">Uncharacterized protein</fullName>
    </submittedName>
</protein>
<sequence>MNNTQLCFPLLGHQCKGKIVKLCYSNTVINIFEIEGKKSLVNYKGTIKYDKKFKLEEIVNCTIVSYSDNGINCILI</sequence>
<evidence type="ECO:0000313" key="2">
    <source>
        <dbReference type="Proteomes" id="UP000034350"/>
    </source>
</evidence>
<comment type="caution">
    <text evidence="1">The sequence shown here is derived from an EMBL/GenBank/DDBJ whole genome shotgun (WGS) entry which is preliminary data.</text>
</comment>
<reference evidence="1 2" key="1">
    <citation type="journal article" date="2015" name="Environ. Microbiol.">
        <title>Genome analyses suggest the presence of polyploidy and recent human-driven expansions in eight global populations of the honeybee pathogen Nosema ceranae.</title>
        <authorList>
            <person name="Pelin A."/>
            <person name="Selman M."/>
            <person name="Aris-Brosou S."/>
            <person name="Farinelli L."/>
            <person name="Corradi N."/>
        </authorList>
    </citation>
    <scope>NUCLEOTIDE SEQUENCE [LARGE SCALE GENOMIC DNA]</scope>
    <source>
        <strain evidence="1 2">PA08 1199</strain>
    </source>
</reference>
<keyword evidence="2" id="KW-1185">Reference proteome</keyword>